<evidence type="ECO:0000256" key="1">
    <source>
        <dbReference type="SAM" id="MobiDB-lite"/>
    </source>
</evidence>
<reference evidence="2 3" key="1">
    <citation type="journal article" date="2021" name="Nat. Commun.">
        <title>Genetic determinants of endophytism in the Arabidopsis root mycobiome.</title>
        <authorList>
            <person name="Mesny F."/>
            <person name="Miyauchi S."/>
            <person name="Thiergart T."/>
            <person name="Pickel B."/>
            <person name="Atanasova L."/>
            <person name="Karlsson M."/>
            <person name="Huettel B."/>
            <person name="Barry K.W."/>
            <person name="Haridas S."/>
            <person name="Chen C."/>
            <person name="Bauer D."/>
            <person name="Andreopoulos W."/>
            <person name="Pangilinan J."/>
            <person name="LaButti K."/>
            <person name="Riley R."/>
            <person name="Lipzen A."/>
            <person name="Clum A."/>
            <person name="Drula E."/>
            <person name="Henrissat B."/>
            <person name="Kohler A."/>
            <person name="Grigoriev I.V."/>
            <person name="Martin F.M."/>
            <person name="Hacquard S."/>
        </authorList>
    </citation>
    <scope>NUCLEOTIDE SEQUENCE [LARGE SCALE GENOMIC DNA]</scope>
    <source>
        <strain evidence="2 3">MPI-SDFR-AT-0080</strain>
    </source>
</reference>
<sequence length="181" mass="19370">MSTHCWGRSLPPARHPPTRHHRPPHPSGASTARSPACSRAAISSAARGSAAACCTRHDTNFSRADVRRTRKPVATCLCRLRSGRRRTMPAIRLTSSRSDPLALPGCRAPVPRFLCPVAWATAPIATRFVSGVDPAGGQGAYKCRVDLITCPLRGLCPARHYLCGQPAQHAVTRALVVTPQG</sequence>
<feature type="region of interest" description="Disordered" evidence="1">
    <location>
        <begin position="1"/>
        <end position="36"/>
    </location>
</feature>
<dbReference type="EMBL" id="JAGTJR010000008">
    <property type="protein sequence ID" value="KAH7055808.1"/>
    <property type="molecule type" value="Genomic_DNA"/>
</dbReference>
<evidence type="ECO:0000313" key="3">
    <source>
        <dbReference type="Proteomes" id="UP000774617"/>
    </source>
</evidence>
<proteinExistence type="predicted"/>
<protein>
    <submittedName>
        <fullName evidence="2">Uncharacterized protein</fullName>
    </submittedName>
</protein>
<organism evidence="2 3">
    <name type="scientific">Macrophomina phaseolina</name>
    <dbReference type="NCBI Taxonomy" id="35725"/>
    <lineage>
        <taxon>Eukaryota</taxon>
        <taxon>Fungi</taxon>
        <taxon>Dikarya</taxon>
        <taxon>Ascomycota</taxon>
        <taxon>Pezizomycotina</taxon>
        <taxon>Dothideomycetes</taxon>
        <taxon>Dothideomycetes incertae sedis</taxon>
        <taxon>Botryosphaeriales</taxon>
        <taxon>Botryosphaeriaceae</taxon>
        <taxon>Macrophomina</taxon>
    </lineage>
</organism>
<accession>A0ABQ8GK64</accession>
<dbReference type="Proteomes" id="UP000774617">
    <property type="component" value="Unassembled WGS sequence"/>
</dbReference>
<keyword evidence="3" id="KW-1185">Reference proteome</keyword>
<gene>
    <name evidence="2" type="ORF">B0J12DRAFT_431579</name>
</gene>
<comment type="caution">
    <text evidence="2">The sequence shown here is derived from an EMBL/GenBank/DDBJ whole genome shotgun (WGS) entry which is preliminary data.</text>
</comment>
<name>A0ABQ8GK64_9PEZI</name>
<evidence type="ECO:0000313" key="2">
    <source>
        <dbReference type="EMBL" id="KAH7055808.1"/>
    </source>
</evidence>